<evidence type="ECO:0000256" key="1">
    <source>
        <dbReference type="ARBA" id="ARBA00023235"/>
    </source>
</evidence>
<comment type="caution">
    <text evidence="5">The sequence shown here is derived from an EMBL/GenBank/DDBJ whole genome shotgun (WGS) entry which is preliminary data.</text>
</comment>
<dbReference type="PANTHER" id="PTHR43489:SF6">
    <property type="entry name" value="HYDROXYPYRUVATE ISOMERASE-RELATED"/>
    <property type="match status" value="1"/>
</dbReference>
<evidence type="ECO:0000256" key="2">
    <source>
        <dbReference type="ARBA" id="ARBA00023277"/>
    </source>
</evidence>
<dbReference type="Pfam" id="PF01261">
    <property type="entry name" value="AP_endonuc_2"/>
    <property type="match status" value="1"/>
</dbReference>
<keyword evidence="2" id="KW-0119">Carbohydrate metabolism</keyword>
<feature type="domain" description="Xylose isomerase-like TIM barrel" evidence="4">
    <location>
        <begin position="21"/>
        <end position="253"/>
    </location>
</feature>
<keyword evidence="1 3" id="KW-0413">Isomerase</keyword>
<evidence type="ECO:0000313" key="5">
    <source>
        <dbReference type="EMBL" id="MBP2374927.1"/>
    </source>
</evidence>
<dbReference type="InterPro" id="IPR036237">
    <property type="entry name" value="Xyl_isomerase-like_sf"/>
</dbReference>
<evidence type="ECO:0000259" key="4">
    <source>
        <dbReference type="Pfam" id="PF01261"/>
    </source>
</evidence>
<gene>
    <name evidence="5" type="ORF">JOF46_002839</name>
</gene>
<reference evidence="5 6" key="1">
    <citation type="submission" date="2021-03" db="EMBL/GenBank/DDBJ databases">
        <title>Sequencing the genomes of 1000 actinobacteria strains.</title>
        <authorList>
            <person name="Klenk H.-P."/>
        </authorList>
    </citation>
    <scope>NUCLEOTIDE SEQUENCE [LARGE SCALE GENOMIC DNA]</scope>
    <source>
        <strain evidence="5 6">DSM 15454</strain>
    </source>
</reference>
<sequence length="259" mass="28739">MPKFAANLSMMFTELPFLERFEAAATAGFNAVEYLFPYDFEKSLIADKLKAHSLEQALFNAHAGDWDGGERGLATLEGRRQDFRDSITQALDYARALECPKIHIMAGISDVTGKTEALYVENVRYAADLAAALDIEVLVEPINARDMPGYFLGSVAQAIDLLERIDRPNARLQFDYYHAQITEGDVTMLMRDSIDSIGHIQIASVPERNEPDTGELNYPYVLAELVAAGYRGWVGCEYRPAGETTAGLGWLAAYRNDAK</sequence>
<evidence type="ECO:0000313" key="6">
    <source>
        <dbReference type="Proteomes" id="UP000766570"/>
    </source>
</evidence>
<dbReference type="RefSeq" id="WP_209908101.1">
    <property type="nucleotide sequence ID" value="NZ_BAAAMI010000008.1"/>
</dbReference>
<organism evidence="5 6">
    <name type="scientific">Paeniglutamicibacter psychrophenolicus</name>
    <dbReference type="NCBI Taxonomy" id="257454"/>
    <lineage>
        <taxon>Bacteria</taxon>
        <taxon>Bacillati</taxon>
        <taxon>Actinomycetota</taxon>
        <taxon>Actinomycetes</taxon>
        <taxon>Micrococcales</taxon>
        <taxon>Micrococcaceae</taxon>
        <taxon>Paeniglutamicibacter</taxon>
    </lineage>
</organism>
<dbReference type="InterPro" id="IPR053398">
    <property type="entry name" value="HPT_OtnI_isomerases"/>
</dbReference>
<dbReference type="GO" id="GO:0008903">
    <property type="term" value="F:hydroxypyruvate isomerase activity"/>
    <property type="evidence" value="ECO:0007669"/>
    <property type="project" value="UniProtKB-EC"/>
</dbReference>
<dbReference type="InterPro" id="IPR050417">
    <property type="entry name" value="Sugar_Epim/Isomerase"/>
</dbReference>
<name>A0ABS4WFF7_9MICC</name>
<dbReference type="PIRSF" id="PIRSF006241">
    <property type="entry name" value="HyI"/>
    <property type="match status" value="1"/>
</dbReference>
<dbReference type="EMBL" id="JAGIOE010000001">
    <property type="protein sequence ID" value="MBP2374927.1"/>
    <property type="molecule type" value="Genomic_DNA"/>
</dbReference>
<keyword evidence="6" id="KW-1185">Reference proteome</keyword>
<dbReference type="Gene3D" id="3.20.20.150">
    <property type="entry name" value="Divalent-metal-dependent TIM barrel enzymes"/>
    <property type="match status" value="1"/>
</dbReference>
<proteinExistence type="inferred from homology"/>
<comment type="similarity">
    <text evidence="3">Belongs to the hyi family.</text>
</comment>
<dbReference type="NCBIfam" id="NF043033">
    <property type="entry name" value="OxoTetrIsom"/>
    <property type="match status" value="1"/>
</dbReference>
<dbReference type="PANTHER" id="PTHR43489">
    <property type="entry name" value="ISOMERASE"/>
    <property type="match status" value="1"/>
</dbReference>
<dbReference type="EC" id="5.3.1.22" evidence="5"/>
<protein>
    <submittedName>
        <fullName evidence="5">Hydroxypyruvate isomerase</fullName>
        <ecNumber evidence="5">5.3.1.22</ecNumber>
    </submittedName>
</protein>
<evidence type="ECO:0000256" key="3">
    <source>
        <dbReference type="PIRNR" id="PIRNR006241"/>
    </source>
</evidence>
<dbReference type="InterPro" id="IPR013022">
    <property type="entry name" value="Xyl_isomerase-like_TIM-brl"/>
</dbReference>
<dbReference type="Proteomes" id="UP000766570">
    <property type="component" value="Unassembled WGS sequence"/>
</dbReference>
<dbReference type="SUPFAM" id="SSF51658">
    <property type="entry name" value="Xylose isomerase-like"/>
    <property type="match status" value="1"/>
</dbReference>
<accession>A0ABS4WFF7</accession>
<dbReference type="InterPro" id="IPR026040">
    <property type="entry name" value="HyI-like"/>
</dbReference>